<keyword evidence="2" id="KW-1133">Transmembrane helix</keyword>
<evidence type="ECO:0000256" key="1">
    <source>
        <dbReference type="SAM" id="MobiDB-lite"/>
    </source>
</evidence>
<keyword evidence="2" id="KW-0812">Transmembrane</keyword>
<gene>
    <name evidence="3" type="ORF">ACFPBZ_24685</name>
</gene>
<evidence type="ECO:0000256" key="2">
    <source>
        <dbReference type="SAM" id="Phobius"/>
    </source>
</evidence>
<reference evidence="4" key="1">
    <citation type="journal article" date="2019" name="Int. J. Syst. Evol. Microbiol.">
        <title>The Global Catalogue of Microorganisms (GCM) 10K type strain sequencing project: providing services to taxonomists for standard genome sequencing and annotation.</title>
        <authorList>
            <consortium name="The Broad Institute Genomics Platform"/>
            <consortium name="The Broad Institute Genome Sequencing Center for Infectious Disease"/>
            <person name="Wu L."/>
            <person name="Ma J."/>
        </authorList>
    </citation>
    <scope>NUCLEOTIDE SEQUENCE [LARGE SCALE GENOMIC DNA]</scope>
    <source>
        <strain evidence="4">CGMCC 4.7093</strain>
    </source>
</reference>
<protein>
    <recommendedName>
        <fullName evidence="5">DUF4190 domain-containing protein</fullName>
    </recommendedName>
</protein>
<accession>A0ABV9YTZ3</accession>
<organism evidence="3 4">
    <name type="scientific">Actinomycetospora atypica</name>
    <dbReference type="NCBI Taxonomy" id="1290095"/>
    <lineage>
        <taxon>Bacteria</taxon>
        <taxon>Bacillati</taxon>
        <taxon>Actinomycetota</taxon>
        <taxon>Actinomycetes</taxon>
        <taxon>Pseudonocardiales</taxon>
        <taxon>Pseudonocardiaceae</taxon>
        <taxon>Actinomycetospora</taxon>
    </lineage>
</organism>
<feature type="transmembrane region" description="Helical" evidence="2">
    <location>
        <begin position="97"/>
        <end position="127"/>
    </location>
</feature>
<evidence type="ECO:0000313" key="3">
    <source>
        <dbReference type="EMBL" id="MFC5065437.1"/>
    </source>
</evidence>
<dbReference type="RefSeq" id="WP_378038768.1">
    <property type="nucleotide sequence ID" value="NZ_JBHSIV010000037.1"/>
</dbReference>
<comment type="caution">
    <text evidence="3">The sequence shown here is derived from an EMBL/GenBank/DDBJ whole genome shotgun (WGS) entry which is preliminary data.</text>
</comment>
<feature type="transmembrane region" description="Helical" evidence="2">
    <location>
        <begin position="147"/>
        <end position="166"/>
    </location>
</feature>
<sequence length="210" mass="21459">MSAETNQGARRVRVVPRPAGRDGAVAPVDAPTEVLPRVGAAPVPTTRPAAPAVEARPAEAPPVAAPSAEAPPRRARPVEEEAPEGVPERRNGLGVPALVLGLLAAATAWTGWAGVVLGLFGVAAGYLGARRAWKGLATDGGPSLGGLALSAIGLVWGGVVVSQTLFGSGTFGDGLTLDQCLAETTSSFEMHMCKSQHITEFNQRYPNAAE</sequence>
<dbReference type="Proteomes" id="UP001595947">
    <property type="component" value="Unassembled WGS sequence"/>
</dbReference>
<feature type="region of interest" description="Disordered" evidence="1">
    <location>
        <begin position="1"/>
        <end position="90"/>
    </location>
</feature>
<keyword evidence="2" id="KW-0472">Membrane</keyword>
<evidence type="ECO:0000313" key="4">
    <source>
        <dbReference type="Proteomes" id="UP001595947"/>
    </source>
</evidence>
<dbReference type="EMBL" id="JBHSIV010000037">
    <property type="protein sequence ID" value="MFC5065437.1"/>
    <property type="molecule type" value="Genomic_DNA"/>
</dbReference>
<keyword evidence="4" id="KW-1185">Reference proteome</keyword>
<feature type="compositionally biased region" description="Low complexity" evidence="1">
    <location>
        <begin position="38"/>
        <end position="55"/>
    </location>
</feature>
<proteinExistence type="predicted"/>
<evidence type="ECO:0008006" key="5">
    <source>
        <dbReference type="Google" id="ProtNLM"/>
    </source>
</evidence>
<name>A0ABV9YTZ3_9PSEU</name>